<dbReference type="EMBL" id="FNIT01000001">
    <property type="protein sequence ID" value="SDN60034.1"/>
    <property type="molecule type" value="Genomic_DNA"/>
</dbReference>
<proteinExistence type="predicted"/>
<evidence type="ECO:0000313" key="2">
    <source>
        <dbReference type="Proteomes" id="UP000198793"/>
    </source>
</evidence>
<accession>A0A1H0CQ73</accession>
<name>A0A1H0CQ73_9HYPH</name>
<dbReference type="InterPro" id="IPR019056">
    <property type="entry name" value="Phage_TAC_6"/>
</dbReference>
<evidence type="ECO:0008006" key="3">
    <source>
        <dbReference type="Google" id="ProtNLM"/>
    </source>
</evidence>
<protein>
    <recommendedName>
        <fullName evidence="3">Phage tail assembly chaperone protein, TAC</fullName>
    </recommendedName>
</protein>
<dbReference type="STRING" id="1166073.SAMN05192530_101411"/>
<sequence length="72" mass="7553">MTAAAPEGEGAAAFPWDRAMRAVLALGLSPADFWRLAPRELAVLLDAHAPATPGRPDRAGLDALMQRFPDGG</sequence>
<dbReference type="OrthoDB" id="7582980at2"/>
<evidence type="ECO:0000313" key="1">
    <source>
        <dbReference type="EMBL" id="SDN60034.1"/>
    </source>
</evidence>
<dbReference type="Proteomes" id="UP000198793">
    <property type="component" value="Unassembled WGS sequence"/>
</dbReference>
<gene>
    <name evidence="1" type="ORF">SAMN05192530_101411</name>
</gene>
<dbReference type="AlphaFoldDB" id="A0A1H0CQ73"/>
<keyword evidence="2" id="KW-1185">Reference proteome</keyword>
<dbReference type="Pfam" id="PF09550">
    <property type="entry name" value="Phage_TAC_6"/>
    <property type="match status" value="1"/>
</dbReference>
<organism evidence="1 2">
    <name type="scientific">Aureimonas jatrophae</name>
    <dbReference type="NCBI Taxonomy" id="1166073"/>
    <lineage>
        <taxon>Bacteria</taxon>
        <taxon>Pseudomonadati</taxon>
        <taxon>Pseudomonadota</taxon>
        <taxon>Alphaproteobacteria</taxon>
        <taxon>Hyphomicrobiales</taxon>
        <taxon>Aurantimonadaceae</taxon>
        <taxon>Aureimonas</taxon>
    </lineage>
</organism>
<reference evidence="1 2" key="1">
    <citation type="submission" date="2016-10" db="EMBL/GenBank/DDBJ databases">
        <authorList>
            <person name="de Groot N.N."/>
        </authorList>
    </citation>
    <scope>NUCLEOTIDE SEQUENCE [LARGE SCALE GENOMIC DNA]</scope>
    <source>
        <strain evidence="2">L7-484,KACC 16230,DSM 25025</strain>
    </source>
</reference>
<dbReference type="RefSeq" id="WP_090668108.1">
    <property type="nucleotide sequence ID" value="NZ_FNIT01000001.1"/>
</dbReference>